<dbReference type="RefSeq" id="WP_158296125.1">
    <property type="nucleotide sequence ID" value="NZ_JBHSII010000001.1"/>
</dbReference>
<reference evidence="2" key="1">
    <citation type="submission" date="2016-06" db="EMBL/GenBank/DDBJ databases">
        <authorList>
            <person name="Rodrigo-Torres L."/>
            <person name="Arahal R.D."/>
            <person name="Lucena T."/>
        </authorList>
    </citation>
    <scope>NUCLEOTIDE SEQUENCE [LARGE SCALE GENOMIC DNA]</scope>
    <source>
        <strain evidence="2">CECT8203</strain>
    </source>
</reference>
<organism evidence="1 2">
    <name type="scientific">Vibrio thalassae</name>
    <dbReference type="NCBI Taxonomy" id="1243014"/>
    <lineage>
        <taxon>Bacteria</taxon>
        <taxon>Pseudomonadati</taxon>
        <taxon>Pseudomonadota</taxon>
        <taxon>Gammaproteobacteria</taxon>
        <taxon>Vibrionales</taxon>
        <taxon>Vibrionaceae</taxon>
        <taxon>Vibrio</taxon>
    </lineage>
</organism>
<accession>A0A240EK60</accession>
<protein>
    <submittedName>
        <fullName evidence="1">Dihydropteridine reductase</fullName>
    </submittedName>
</protein>
<keyword evidence="2" id="KW-1185">Reference proteome</keyword>
<gene>
    <name evidence="1" type="ORF">VTH8203_02254</name>
</gene>
<name>A0A240EK60_9VIBR</name>
<evidence type="ECO:0000313" key="1">
    <source>
        <dbReference type="EMBL" id="SNX48633.1"/>
    </source>
</evidence>
<sequence length="46" mass="4860">MSIADGAKQRVALATKASSHVNETKITNASHVIVLYTKTVMVTTAT</sequence>
<dbReference type="AlphaFoldDB" id="A0A240EK60"/>
<dbReference type="Proteomes" id="UP000219336">
    <property type="component" value="Unassembled WGS sequence"/>
</dbReference>
<proteinExistence type="predicted"/>
<evidence type="ECO:0000313" key="2">
    <source>
        <dbReference type="Proteomes" id="UP000219336"/>
    </source>
</evidence>
<dbReference type="EMBL" id="OANU01000030">
    <property type="protein sequence ID" value="SNX48633.1"/>
    <property type="molecule type" value="Genomic_DNA"/>
</dbReference>